<keyword evidence="5" id="KW-1185">Reference proteome</keyword>
<evidence type="ECO:0000313" key="5">
    <source>
        <dbReference type="Proteomes" id="UP000240542"/>
    </source>
</evidence>
<reference evidence="4 5" key="1">
    <citation type="submission" date="2018-03" db="EMBL/GenBank/DDBJ databases">
        <title>Genomic Encyclopedia of Archaeal and Bacterial Type Strains, Phase II (KMG-II): from individual species to whole genera.</title>
        <authorList>
            <person name="Goeker M."/>
        </authorList>
    </citation>
    <scope>NUCLEOTIDE SEQUENCE [LARGE SCALE GENOMIC DNA]</scope>
    <source>
        <strain evidence="4 5">DSM 45312</strain>
    </source>
</reference>
<dbReference type="PROSITE" id="PS50110">
    <property type="entry name" value="RESPONSE_REGULATORY"/>
    <property type="match status" value="1"/>
</dbReference>
<dbReference type="GO" id="GO:0000156">
    <property type="term" value="F:phosphorelay response regulator activity"/>
    <property type="evidence" value="ECO:0007669"/>
    <property type="project" value="InterPro"/>
</dbReference>
<dbReference type="PANTHER" id="PTHR37299">
    <property type="entry name" value="TRANSCRIPTIONAL REGULATOR-RELATED"/>
    <property type="match status" value="1"/>
</dbReference>
<dbReference type="Gene3D" id="2.40.50.1020">
    <property type="entry name" value="LytTr DNA-binding domain"/>
    <property type="match status" value="1"/>
</dbReference>
<dbReference type="AlphaFoldDB" id="A0A2P8DI36"/>
<dbReference type="InterPro" id="IPR007492">
    <property type="entry name" value="LytTR_DNA-bd_dom"/>
</dbReference>
<evidence type="ECO:0000259" key="3">
    <source>
        <dbReference type="PROSITE" id="PS50930"/>
    </source>
</evidence>
<dbReference type="SUPFAM" id="SSF52172">
    <property type="entry name" value="CheY-like"/>
    <property type="match status" value="1"/>
</dbReference>
<dbReference type="Proteomes" id="UP000240542">
    <property type="component" value="Unassembled WGS sequence"/>
</dbReference>
<organism evidence="4 5">
    <name type="scientific">Murinocardiopsis flavida</name>
    <dbReference type="NCBI Taxonomy" id="645275"/>
    <lineage>
        <taxon>Bacteria</taxon>
        <taxon>Bacillati</taxon>
        <taxon>Actinomycetota</taxon>
        <taxon>Actinomycetes</taxon>
        <taxon>Streptosporangiales</taxon>
        <taxon>Nocardiopsidaceae</taxon>
        <taxon>Murinocardiopsis</taxon>
    </lineage>
</organism>
<accession>A0A2P8DI36</accession>
<proteinExistence type="predicted"/>
<sequence length="244" mass="26805">MLRVLAVDDEPPALEETAFLLQADPRVAEVATAVDAARALRSVSDAVEAGAPFDALFLDVRMPGPSGIDLARFVAALADPPSVVFVTAHDDFAVTAFDLRAVDYLLKPLREERLAETIGRLAALHGGTAEPRRVAVELGGRTQLIDIRDIYYAEAQGDYVRLRTADTRHLVRASLGALETQWSGAGFVRIHRSVLVASRHVSELLVEGARMRVRVGGELLMVSRRQHREVRDQLVRGGWREENP</sequence>
<dbReference type="RefSeq" id="WP_106583773.1">
    <property type="nucleotide sequence ID" value="NZ_PYGA01000010.1"/>
</dbReference>
<dbReference type="SMART" id="SM00850">
    <property type="entry name" value="LytTR"/>
    <property type="match status" value="1"/>
</dbReference>
<dbReference type="GO" id="GO:0003677">
    <property type="term" value="F:DNA binding"/>
    <property type="evidence" value="ECO:0007669"/>
    <property type="project" value="InterPro"/>
</dbReference>
<evidence type="ECO:0000313" key="4">
    <source>
        <dbReference type="EMBL" id="PSK96894.1"/>
    </source>
</evidence>
<dbReference type="OrthoDB" id="236568at2"/>
<dbReference type="Gene3D" id="3.40.50.2300">
    <property type="match status" value="1"/>
</dbReference>
<dbReference type="PROSITE" id="PS50930">
    <property type="entry name" value="HTH_LYTTR"/>
    <property type="match status" value="1"/>
</dbReference>
<gene>
    <name evidence="4" type="ORF">CLV63_110194</name>
</gene>
<evidence type="ECO:0000259" key="2">
    <source>
        <dbReference type="PROSITE" id="PS50110"/>
    </source>
</evidence>
<feature type="domain" description="HTH LytTR-type" evidence="3">
    <location>
        <begin position="134"/>
        <end position="236"/>
    </location>
</feature>
<protein>
    <submittedName>
        <fullName evidence="4">LytTR family two component transcriptional regulator</fullName>
    </submittedName>
</protein>
<comment type="caution">
    <text evidence="4">The sequence shown here is derived from an EMBL/GenBank/DDBJ whole genome shotgun (WGS) entry which is preliminary data.</text>
</comment>
<dbReference type="InterPro" id="IPR001789">
    <property type="entry name" value="Sig_transdc_resp-reg_receiver"/>
</dbReference>
<dbReference type="InterPro" id="IPR046947">
    <property type="entry name" value="LytR-like"/>
</dbReference>
<name>A0A2P8DI36_9ACTN</name>
<dbReference type="SMART" id="SM00448">
    <property type="entry name" value="REC"/>
    <property type="match status" value="1"/>
</dbReference>
<feature type="domain" description="Response regulatory" evidence="2">
    <location>
        <begin position="3"/>
        <end position="122"/>
    </location>
</feature>
<feature type="modified residue" description="4-aspartylphosphate" evidence="1">
    <location>
        <position position="59"/>
    </location>
</feature>
<dbReference type="Pfam" id="PF00072">
    <property type="entry name" value="Response_reg"/>
    <property type="match status" value="1"/>
</dbReference>
<dbReference type="Pfam" id="PF04397">
    <property type="entry name" value="LytTR"/>
    <property type="match status" value="1"/>
</dbReference>
<dbReference type="InterPro" id="IPR011006">
    <property type="entry name" value="CheY-like_superfamily"/>
</dbReference>
<evidence type="ECO:0000256" key="1">
    <source>
        <dbReference type="PROSITE-ProRule" id="PRU00169"/>
    </source>
</evidence>
<dbReference type="PANTHER" id="PTHR37299:SF1">
    <property type="entry name" value="STAGE 0 SPORULATION PROTEIN A HOMOLOG"/>
    <property type="match status" value="1"/>
</dbReference>
<keyword evidence="1" id="KW-0597">Phosphoprotein</keyword>
<dbReference type="EMBL" id="PYGA01000010">
    <property type="protein sequence ID" value="PSK96894.1"/>
    <property type="molecule type" value="Genomic_DNA"/>
</dbReference>